<comment type="caution">
    <text evidence="3">The sequence shown here is derived from an EMBL/GenBank/DDBJ whole genome shotgun (WGS) entry which is preliminary data.</text>
</comment>
<dbReference type="PRINTS" id="PR00411">
    <property type="entry name" value="PNDRDTASEI"/>
</dbReference>
<reference evidence="3" key="1">
    <citation type="journal article" date="2015" name="Nature">
        <title>Complex archaea that bridge the gap between prokaryotes and eukaryotes.</title>
        <authorList>
            <person name="Spang A."/>
            <person name="Saw J.H."/>
            <person name="Jorgensen S.L."/>
            <person name="Zaremba-Niedzwiedzka K."/>
            <person name="Martijn J."/>
            <person name="Lind A.E."/>
            <person name="van Eijk R."/>
            <person name="Schleper C."/>
            <person name="Guy L."/>
            <person name="Ettema T.J."/>
        </authorList>
    </citation>
    <scope>NUCLEOTIDE SEQUENCE</scope>
</reference>
<organism evidence="3">
    <name type="scientific">marine sediment metagenome</name>
    <dbReference type="NCBI Taxonomy" id="412755"/>
    <lineage>
        <taxon>unclassified sequences</taxon>
        <taxon>metagenomes</taxon>
        <taxon>ecological metagenomes</taxon>
    </lineage>
</organism>
<dbReference type="GO" id="GO:0016491">
    <property type="term" value="F:oxidoreductase activity"/>
    <property type="evidence" value="ECO:0007669"/>
    <property type="project" value="InterPro"/>
</dbReference>
<protein>
    <submittedName>
        <fullName evidence="3">Uncharacterized protein</fullName>
    </submittedName>
</protein>
<dbReference type="Pfam" id="PF21688">
    <property type="entry name" value="FAD-depend_C"/>
    <property type="match status" value="1"/>
</dbReference>
<gene>
    <name evidence="3" type="ORF">LCGC14_0274530</name>
</gene>
<dbReference type="PANTHER" id="PTHR42842:SF3">
    <property type="entry name" value="FAD_NAD(P)-BINDING OXIDOREDUCTASE FAMILY PROTEIN"/>
    <property type="match status" value="1"/>
</dbReference>
<feature type="domain" description="FAD-dependent protein C-terminal" evidence="2">
    <location>
        <begin position="280"/>
        <end position="476"/>
    </location>
</feature>
<dbReference type="Pfam" id="PF07992">
    <property type="entry name" value="Pyr_redox_2"/>
    <property type="match status" value="1"/>
</dbReference>
<dbReference type="Gene3D" id="3.30.70.2700">
    <property type="match status" value="1"/>
</dbReference>
<name>A0A0F9TXU7_9ZZZZ</name>
<dbReference type="InterPro" id="IPR023753">
    <property type="entry name" value="FAD/NAD-binding_dom"/>
</dbReference>
<dbReference type="PANTHER" id="PTHR42842">
    <property type="entry name" value="FAD/NAD(P)-BINDING OXIDOREDUCTASE"/>
    <property type="match status" value="1"/>
</dbReference>
<evidence type="ECO:0000259" key="1">
    <source>
        <dbReference type="Pfam" id="PF07992"/>
    </source>
</evidence>
<dbReference type="AlphaFoldDB" id="A0A0F9TXU7"/>
<proteinExistence type="predicted"/>
<sequence length="528" mass="55491">MKIRLTQLSVALDYTDETVVLAAASRLGVGRQAVRACSIVRSTIDARRLRGRVRFILNVVVEIDDAAAGELRDGEPIVDDVHETPAGPGPIDMPHRPVVVGAGPAGLLAAWRLANAGVRPILIERGAPVADRRRSARQFWAHGTLDPEDNTLYGEGGAGLFSDGKLTTRSKQRGHLRTVLDLLVACGGPESILIDAEPHVGSDRLGEIVQCLRERIVALGGEVRFHARLDGLELDAGRLVGLIVNGERLATDHCVLATGHSARDVYHMLHDSHVPLAAKAFAIGVRIEVPQSQIDRSQFGRDAGHPRLGAATFRLTRREESDVRACYTFCMCPGGSVIACTASAGELTTNGMSLSGRAGPFGNAALLVPVRPEDCGGDADPLAGIAWRQAIEAKAFAAGGGDYSLPAANLEDFIARRASLDLPAERSCLRSVPADLHGILPAFVSDALVHAAGRMLGKLAAVRLADGVVYAAETRSSSPVRIVRGDDFQSVGAGGLYPAGEGAGYAGGIVTSAIDGLRAADALLMSLN</sequence>
<dbReference type="InterPro" id="IPR049516">
    <property type="entry name" value="FAD-depend_C"/>
</dbReference>
<dbReference type="SUPFAM" id="SSF51905">
    <property type="entry name" value="FAD/NAD(P)-binding domain"/>
    <property type="match status" value="1"/>
</dbReference>
<evidence type="ECO:0000259" key="2">
    <source>
        <dbReference type="Pfam" id="PF21688"/>
    </source>
</evidence>
<feature type="domain" description="FAD/NAD(P)-binding" evidence="1">
    <location>
        <begin position="98"/>
        <end position="264"/>
    </location>
</feature>
<dbReference type="EMBL" id="LAZR01000154">
    <property type="protein sequence ID" value="KKN85835.1"/>
    <property type="molecule type" value="Genomic_DNA"/>
</dbReference>
<evidence type="ECO:0000313" key="3">
    <source>
        <dbReference type="EMBL" id="KKN85835.1"/>
    </source>
</evidence>
<dbReference type="PIRSF" id="PIRSF038984">
    <property type="entry name" value="FAD_binding_protein"/>
    <property type="match status" value="1"/>
</dbReference>
<dbReference type="InterPro" id="IPR036188">
    <property type="entry name" value="FAD/NAD-bd_sf"/>
</dbReference>
<dbReference type="Gene3D" id="3.50.50.60">
    <property type="entry name" value="FAD/NAD(P)-binding domain"/>
    <property type="match status" value="2"/>
</dbReference>
<dbReference type="InterPro" id="IPR028348">
    <property type="entry name" value="FAD-binding_protein"/>
</dbReference>
<accession>A0A0F9TXU7</accession>